<sequence>MTPQGPLLVAARPVLKSDGSGPSRGTLIFGRVLKDKDVKELAEITRLPLSLSPPGAVNFRELKPAGLLKNGEPFYVKFFPRKRAPTLPPLRICRVKGL</sequence>
<dbReference type="EMBL" id="MDDC01000004">
    <property type="protein sequence ID" value="OIQ60562.1"/>
    <property type="molecule type" value="Genomic_DNA"/>
</dbReference>
<name>A0A1J5JMW3_NEOTH</name>
<dbReference type="Proteomes" id="UP000182811">
    <property type="component" value="Unassembled WGS sequence"/>
</dbReference>
<evidence type="ECO:0000259" key="1">
    <source>
        <dbReference type="Pfam" id="PF05228"/>
    </source>
</evidence>
<accession>A0A1J5JMW3</accession>
<comment type="caution">
    <text evidence="2">The sequence shown here is derived from an EMBL/GenBank/DDBJ whole genome shotgun (WGS) entry which is preliminary data.</text>
</comment>
<evidence type="ECO:0000313" key="2">
    <source>
        <dbReference type="EMBL" id="OIQ08067.1"/>
    </source>
</evidence>
<evidence type="ECO:0000313" key="3">
    <source>
        <dbReference type="EMBL" id="OIQ60562.1"/>
    </source>
</evidence>
<evidence type="ECO:0000313" key="4">
    <source>
        <dbReference type="Proteomes" id="UP000182743"/>
    </source>
</evidence>
<feature type="domain" description="CHASE4" evidence="1">
    <location>
        <begin position="2"/>
        <end position="51"/>
    </location>
</feature>
<dbReference type="Proteomes" id="UP000182743">
    <property type="component" value="Unassembled WGS sequence"/>
</dbReference>
<dbReference type="InterPro" id="IPR007892">
    <property type="entry name" value="CHASE4"/>
</dbReference>
<protein>
    <submittedName>
        <fullName evidence="2">CHASE4 domain protein</fullName>
    </submittedName>
</protein>
<reference evidence="4 5" key="1">
    <citation type="submission" date="2016-08" db="EMBL/GenBank/DDBJ databases">
        <title>Genome-based comparison of Moorella thermoacetic strains.</title>
        <authorList>
            <person name="Poehlein A."/>
            <person name="Bengelsdorf F.R."/>
            <person name="Esser C."/>
            <person name="Duerre P."/>
            <person name="Daniel R."/>
        </authorList>
    </citation>
    <scope>NUCLEOTIDE SEQUENCE [LARGE SCALE GENOMIC DNA]</scope>
    <source>
        <strain evidence="2 4">DSM 11768</strain>
        <strain evidence="3 5">DSM 21394</strain>
    </source>
</reference>
<gene>
    <name evidence="2" type="ORF">MOOR_23470</name>
    <name evidence="3" type="ORF">MOTE_05260</name>
</gene>
<evidence type="ECO:0000313" key="5">
    <source>
        <dbReference type="Proteomes" id="UP000182811"/>
    </source>
</evidence>
<proteinExistence type="predicted"/>
<dbReference type="Pfam" id="PF05228">
    <property type="entry name" value="CHASE4"/>
    <property type="match status" value="1"/>
</dbReference>
<dbReference type="AlphaFoldDB" id="A0A1J5JMW3"/>
<dbReference type="EMBL" id="MIHH01000017">
    <property type="protein sequence ID" value="OIQ08067.1"/>
    <property type="molecule type" value="Genomic_DNA"/>
</dbReference>
<organism evidence="2 4">
    <name type="scientific">Neomoorella thermoacetica</name>
    <name type="common">Clostridium thermoaceticum</name>
    <dbReference type="NCBI Taxonomy" id="1525"/>
    <lineage>
        <taxon>Bacteria</taxon>
        <taxon>Bacillati</taxon>
        <taxon>Bacillota</taxon>
        <taxon>Clostridia</taxon>
        <taxon>Neomoorellales</taxon>
        <taxon>Neomoorellaceae</taxon>
        <taxon>Neomoorella</taxon>
    </lineage>
</organism>